<evidence type="ECO:0000313" key="1">
    <source>
        <dbReference type="EMBL" id="CAG8706121.1"/>
    </source>
</evidence>
<protein>
    <submittedName>
        <fullName evidence="1">9363_t:CDS:1</fullName>
    </submittedName>
</protein>
<organism evidence="1 2">
    <name type="scientific">Cetraspora pellucida</name>
    <dbReference type="NCBI Taxonomy" id="1433469"/>
    <lineage>
        <taxon>Eukaryota</taxon>
        <taxon>Fungi</taxon>
        <taxon>Fungi incertae sedis</taxon>
        <taxon>Mucoromycota</taxon>
        <taxon>Glomeromycotina</taxon>
        <taxon>Glomeromycetes</taxon>
        <taxon>Diversisporales</taxon>
        <taxon>Gigasporaceae</taxon>
        <taxon>Cetraspora</taxon>
    </lineage>
</organism>
<feature type="non-terminal residue" evidence="1">
    <location>
        <position position="1"/>
    </location>
</feature>
<reference evidence="1" key="1">
    <citation type="submission" date="2021-06" db="EMBL/GenBank/DDBJ databases">
        <authorList>
            <person name="Kallberg Y."/>
            <person name="Tangrot J."/>
            <person name="Rosling A."/>
        </authorList>
    </citation>
    <scope>NUCLEOTIDE SEQUENCE</scope>
    <source>
        <strain evidence="1">FL966</strain>
    </source>
</reference>
<dbReference type="Proteomes" id="UP000789759">
    <property type="component" value="Unassembled WGS sequence"/>
</dbReference>
<proteinExistence type="predicted"/>
<sequence>MAEIQDAAKIIKNINSLKINHGLIINAKGVCPSKFSAYSPCSRPKATPLVSSFEATLKFSTKRRDSFLFKNHIDHYALDLKHCDWIFANSAETLLINESPINDVCLKVQCSQFELIVEKETIKPSEEIVAKIKEALEHYNPYNELMNIFEIYGKFIPKKLILGHKLYRVTCLIVDESLPDANFKEGERTADFMTEEYNDILNQWEKCIGSRGFDSSYFVTVDDKLIMKDELEKWMKICSESDYDSLQIISLDELCPIYEIFDESLCDEIKSILGINCQPESFNIKEKVLFSGIIPVNAPPFSYRANFPVCFKSNNYQVFGKLVKQSGEPIDKVTIKFKFIDIYGFYAFVENFDAIAEHTELQIEWILIGIPAKIGFFSINTRNIRILRSINTSFSPRLNENNWNITLNIQESLPQYSFLVTSFKYSSNYERSFDVDALNYRCNDNKIELNVYIADNKDMKSSPMEICDSDGNNFKNKEVNGDEPKCLIQCFILFLESREKLAVHLNAIGKTVSLEEEMTSKLQNIEINSVESKHDNYEEKGPENYINISQPNFG</sequence>
<dbReference type="AlphaFoldDB" id="A0A9N9HUL2"/>
<gene>
    <name evidence="1" type="ORF">CPELLU_LOCUS12085</name>
</gene>
<comment type="caution">
    <text evidence="1">The sequence shown here is derived from an EMBL/GenBank/DDBJ whole genome shotgun (WGS) entry which is preliminary data.</text>
</comment>
<name>A0A9N9HUL2_9GLOM</name>
<keyword evidence="2" id="KW-1185">Reference proteome</keyword>
<dbReference type="OrthoDB" id="2338404at2759"/>
<evidence type="ECO:0000313" key="2">
    <source>
        <dbReference type="Proteomes" id="UP000789759"/>
    </source>
</evidence>
<dbReference type="EMBL" id="CAJVQA010011317">
    <property type="protein sequence ID" value="CAG8706121.1"/>
    <property type="molecule type" value="Genomic_DNA"/>
</dbReference>
<accession>A0A9N9HUL2</accession>